<evidence type="ECO:0000256" key="2">
    <source>
        <dbReference type="SAM" id="SignalP"/>
    </source>
</evidence>
<gene>
    <name evidence="3" type="ORF">E8E13_008931</name>
</gene>
<accession>A0A9P4TK17</accession>
<dbReference type="EMBL" id="SWKU01000005">
    <property type="protein sequence ID" value="KAF3006695.1"/>
    <property type="molecule type" value="Genomic_DNA"/>
</dbReference>
<name>A0A9P4TK17_CURKU</name>
<sequence length="92" mass="10059">MHLTKTIAATLALATTAVSTPMEKGANDTVIAPAPTKDDMVPRWGWTGCPFSRTKCQWKCMEHGFQSGVCGGYFHVECDCTHFLEPIEVIPS</sequence>
<keyword evidence="2" id="KW-0732">Signal</keyword>
<dbReference type="Proteomes" id="UP000801428">
    <property type="component" value="Unassembled WGS sequence"/>
</dbReference>
<comment type="caution">
    <text evidence="3">The sequence shown here is derived from an EMBL/GenBank/DDBJ whole genome shotgun (WGS) entry which is preliminary data.</text>
</comment>
<evidence type="ECO:0008006" key="5">
    <source>
        <dbReference type="Google" id="ProtNLM"/>
    </source>
</evidence>
<evidence type="ECO:0000256" key="1">
    <source>
        <dbReference type="ARBA" id="ARBA00007085"/>
    </source>
</evidence>
<evidence type="ECO:0000313" key="3">
    <source>
        <dbReference type="EMBL" id="KAF3006695.1"/>
    </source>
</evidence>
<reference evidence="3" key="1">
    <citation type="submission" date="2019-04" db="EMBL/GenBank/DDBJ databases">
        <title>Sequencing of skin fungus with MAO and IRED activity.</title>
        <authorList>
            <person name="Marsaioli A.J."/>
            <person name="Bonatto J.M.C."/>
            <person name="Reis Junior O."/>
        </authorList>
    </citation>
    <scope>NUCLEOTIDE SEQUENCE</scope>
    <source>
        <strain evidence="3">30M1</strain>
    </source>
</reference>
<dbReference type="AlphaFoldDB" id="A0A9P4TK17"/>
<protein>
    <recommendedName>
        <fullName evidence="5">Invertebrate defensins family profile domain-containing protein</fullName>
    </recommendedName>
</protein>
<keyword evidence="4" id="KW-1185">Reference proteome</keyword>
<comment type="similarity">
    <text evidence="1">Belongs to the invertebrate defensin family.</text>
</comment>
<feature type="signal peptide" evidence="2">
    <location>
        <begin position="1"/>
        <end position="19"/>
    </location>
</feature>
<proteinExistence type="inferred from homology"/>
<dbReference type="SUPFAM" id="SSF57095">
    <property type="entry name" value="Scorpion toxin-like"/>
    <property type="match status" value="1"/>
</dbReference>
<evidence type="ECO:0000313" key="4">
    <source>
        <dbReference type="Proteomes" id="UP000801428"/>
    </source>
</evidence>
<organism evidence="3 4">
    <name type="scientific">Curvularia kusanoi</name>
    <name type="common">Cochliobolus kusanoi</name>
    <dbReference type="NCBI Taxonomy" id="90978"/>
    <lineage>
        <taxon>Eukaryota</taxon>
        <taxon>Fungi</taxon>
        <taxon>Dikarya</taxon>
        <taxon>Ascomycota</taxon>
        <taxon>Pezizomycotina</taxon>
        <taxon>Dothideomycetes</taxon>
        <taxon>Pleosporomycetidae</taxon>
        <taxon>Pleosporales</taxon>
        <taxon>Pleosporineae</taxon>
        <taxon>Pleosporaceae</taxon>
        <taxon>Curvularia</taxon>
    </lineage>
</organism>
<feature type="chain" id="PRO_5040391318" description="Invertebrate defensins family profile domain-containing protein" evidence="2">
    <location>
        <begin position="20"/>
        <end position="92"/>
    </location>
</feature>
<dbReference type="InterPro" id="IPR036574">
    <property type="entry name" value="Scorpion_toxin-like_sf"/>
</dbReference>